<dbReference type="GO" id="GO:0000822">
    <property type="term" value="F:inositol hexakisphosphate binding"/>
    <property type="evidence" value="ECO:0007669"/>
    <property type="project" value="TreeGrafter"/>
</dbReference>
<dbReference type="OrthoDB" id="9970435at2759"/>
<dbReference type="PANTHER" id="PTHR10783:SF124">
    <property type="entry name" value="PHOSPHATE TRANSPORTER PHO1 HOMOLOG 9"/>
    <property type="match status" value="1"/>
</dbReference>
<dbReference type="Pfam" id="PF03105">
    <property type="entry name" value="SPX"/>
    <property type="match status" value="1"/>
</dbReference>
<reference evidence="2" key="1">
    <citation type="submission" date="2023-05" db="EMBL/GenBank/DDBJ databases">
        <title>Genome and transcriptome analyses reveal genes involved in the formation of fine ridges on petal epidermal cells in Hibiscus trionum.</title>
        <authorList>
            <person name="Koshimizu S."/>
            <person name="Masuda S."/>
            <person name="Ishii T."/>
            <person name="Shirasu K."/>
            <person name="Hoshino A."/>
            <person name="Arita M."/>
        </authorList>
    </citation>
    <scope>NUCLEOTIDE SEQUENCE</scope>
    <source>
        <strain evidence="2">Hamamatsu line</strain>
    </source>
</reference>
<dbReference type="GO" id="GO:0016036">
    <property type="term" value="P:cellular response to phosphate starvation"/>
    <property type="evidence" value="ECO:0007669"/>
    <property type="project" value="TreeGrafter"/>
</dbReference>
<organism evidence="2 3">
    <name type="scientific">Hibiscus trionum</name>
    <name type="common">Flower of an hour</name>
    <dbReference type="NCBI Taxonomy" id="183268"/>
    <lineage>
        <taxon>Eukaryota</taxon>
        <taxon>Viridiplantae</taxon>
        <taxon>Streptophyta</taxon>
        <taxon>Embryophyta</taxon>
        <taxon>Tracheophyta</taxon>
        <taxon>Spermatophyta</taxon>
        <taxon>Magnoliopsida</taxon>
        <taxon>eudicotyledons</taxon>
        <taxon>Gunneridae</taxon>
        <taxon>Pentapetalae</taxon>
        <taxon>rosids</taxon>
        <taxon>malvids</taxon>
        <taxon>Malvales</taxon>
        <taxon>Malvaceae</taxon>
        <taxon>Malvoideae</taxon>
        <taxon>Hibiscus</taxon>
    </lineage>
</organism>
<dbReference type="PANTHER" id="PTHR10783">
    <property type="entry name" value="XENOTROPIC AND POLYTROPIC RETROVIRUS RECEPTOR 1-RELATED"/>
    <property type="match status" value="1"/>
</dbReference>
<dbReference type="AlphaFoldDB" id="A0A9W7MGJ8"/>
<dbReference type="GO" id="GO:0006817">
    <property type="term" value="P:phosphate ion transport"/>
    <property type="evidence" value="ECO:0007669"/>
    <property type="project" value="TreeGrafter"/>
</dbReference>
<comment type="caution">
    <text evidence="2">The sequence shown here is derived from an EMBL/GenBank/DDBJ whole genome shotgun (WGS) entry which is preliminary data.</text>
</comment>
<dbReference type="InterPro" id="IPR004331">
    <property type="entry name" value="SPX_dom"/>
</dbReference>
<dbReference type="GO" id="GO:0005802">
    <property type="term" value="C:trans-Golgi network"/>
    <property type="evidence" value="ECO:0007669"/>
    <property type="project" value="TreeGrafter"/>
</dbReference>
<evidence type="ECO:0000259" key="1">
    <source>
        <dbReference type="PROSITE" id="PS51382"/>
    </source>
</evidence>
<sequence length="115" mass="13126">MKFGKEFAVQMVQEWQEAYMDYNNLKSMLKGILIYFKQQNKPQSTMAAAATKTTTGKMKRRASLYRAFSGLTNRYKPVSSMMSHEDEVILVQEGGVEGLYQTMFLRSGEEGGEFV</sequence>
<dbReference type="GO" id="GO:0005886">
    <property type="term" value="C:plasma membrane"/>
    <property type="evidence" value="ECO:0007669"/>
    <property type="project" value="TreeGrafter"/>
</dbReference>
<dbReference type="Proteomes" id="UP001165190">
    <property type="component" value="Unassembled WGS sequence"/>
</dbReference>
<evidence type="ECO:0000313" key="3">
    <source>
        <dbReference type="Proteomes" id="UP001165190"/>
    </source>
</evidence>
<protein>
    <submittedName>
        <fullName evidence="2">PHO1 homolog 3</fullName>
    </submittedName>
</protein>
<name>A0A9W7MGJ8_HIBTR</name>
<dbReference type="PROSITE" id="PS51382">
    <property type="entry name" value="SPX"/>
    <property type="match status" value="1"/>
</dbReference>
<feature type="domain" description="SPX" evidence="1">
    <location>
        <begin position="1"/>
        <end position="115"/>
    </location>
</feature>
<gene>
    <name evidence="2" type="ORF">HRI_003593700</name>
</gene>
<proteinExistence type="predicted"/>
<dbReference type="EMBL" id="BSYR01000034">
    <property type="protein sequence ID" value="GMI99244.1"/>
    <property type="molecule type" value="Genomic_DNA"/>
</dbReference>
<accession>A0A9W7MGJ8</accession>
<evidence type="ECO:0000313" key="2">
    <source>
        <dbReference type="EMBL" id="GMI99244.1"/>
    </source>
</evidence>
<keyword evidence="3" id="KW-1185">Reference proteome</keyword>